<dbReference type="Pfam" id="PF00196">
    <property type="entry name" value="GerE"/>
    <property type="match status" value="1"/>
</dbReference>
<comment type="caution">
    <text evidence="5">The sequence shown here is derived from an EMBL/GenBank/DDBJ whole genome shotgun (WGS) entry which is preliminary data.</text>
</comment>
<dbReference type="PANTHER" id="PTHR16305">
    <property type="entry name" value="TESTICULAR SOLUBLE ADENYLYL CYCLASE"/>
    <property type="match status" value="1"/>
</dbReference>
<evidence type="ECO:0000259" key="4">
    <source>
        <dbReference type="PROSITE" id="PS50043"/>
    </source>
</evidence>
<dbReference type="SUPFAM" id="SSF48452">
    <property type="entry name" value="TPR-like"/>
    <property type="match status" value="1"/>
</dbReference>
<keyword evidence="2" id="KW-0067">ATP-binding</keyword>
<dbReference type="Gene3D" id="1.25.40.10">
    <property type="entry name" value="Tetratricopeptide repeat domain"/>
    <property type="match status" value="1"/>
</dbReference>
<reference evidence="5 6" key="1">
    <citation type="submission" date="2021-12" db="EMBL/GenBank/DDBJ databases">
        <title>Genome sequence of Kibdelosporangium philippinense ATCC 49844.</title>
        <authorList>
            <person name="Fedorov E.A."/>
            <person name="Omeragic M."/>
            <person name="Shalygina K.F."/>
            <person name="Maclea K.S."/>
        </authorList>
    </citation>
    <scope>NUCLEOTIDE SEQUENCE [LARGE SCALE GENOMIC DNA]</scope>
    <source>
        <strain evidence="5 6">ATCC 49844</strain>
    </source>
</reference>
<proteinExistence type="predicted"/>
<dbReference type="RefSeq" id="WP_233723076.1">
    <property type="nucleotide sequence ID" value="NZ_JAJVCN010000001.1"/>
</dbReference>
<evidence type="ECO:0000313" key="6">
    <source>
        <dbReference type="Proteomes" id="UP001521150"/>
    </source>
</evidence>
<accession>A0ABS8Z4T4</accession>
<sequence>MTFGDAETEPPSGVHDELYGREAERSTLERMLAVARTGRGSAAVLWGDPGIGKTALLDYATRCADGFRVLTCRGTRLESATAFAALHALLWPVMDRIGNLPSPQATALRAALGLVDAPAQAFLIGAAVLTLLSDLAEEEPVLVVADDAQWLDPPSAECLSFVARRVESERIVLLSTAHDDPAGSVHDRPVRLHIEGLAEDSARRVIESRGLGLNAARTRTMLQIAQGNPLALRELAGTELAPVESGRVPVGPRLRHAFEARIASLPSEVRTLLLIVAAEDCGDLSVVRAVAGTYGVPAEAWDRALGSGLLRLGDGRVELRHPVVRAVVYDQAPADVRREVHRALAEQLSGTDDADRRAWQLASAAEGPDEDVAALLDVSAARAWLRGGCLASARTLRRAAALSPEPERAAFRLARAARAAWEGGDVESARELLTAAAERTTGPAVAAASGGLEGLIEFVHGDPDRARRLLLRDADDDEALRALASRASWSAGLQEGCPWSKRGVALPSGDGDANAWMLPPAPLALVWGLGRQAREAYVRAAAELRARGAVTGLAFTVSQSATMGIVSGRWDDAAVDATEALRLAEESGADNAAAQCLNSLVWLAAMRGDEHAATELAERSLRLSRRRKVRALIAATYWHLGVSALGAGKAETALDRLEKMIVPGHDADHPTFAVLAASDAVEAAVRVGRLDQARAHLALLTDWVKRSGARWAEASSYHCQALLAEDAHAEDLFTRALATSDAADHPFAHARTELLYGEWLRRMRRRAEARVRLAAARETFDRLGARPWADRASQELALCGDRTTGSAGRDERDLLTPQELRIARLAAESLTNREIAAQLFISPRTVGHHLSRVFAKLGLLTRAELVTVDFENGMRFTR</sequence>
<gene>
    <name evidence="5" type="ORF">LWC34_04235</name>
</gene>
<feature type="region of interest" description="Disordered" evidence="3">
    <location>
        <begin position="1"/>
        <end position="20"/>
    </location>
</feature>
<dbReference type="Gene3D" id="1.10.10.10">
    <property type="entry name" value="Winged helix-like DNA-binding domain superfamily/Winged helix DNA-binding domain"/>
    <property type="match status" value="1"/>
</dbReference>
<evidence type="ECO:0000313" key="5">
    <source>
        <dbReference type="EMBL" id="MCE7002038.1"/>
    </source>
</evidence>
<dbReference type="InterPro" id="IPR041664">
    <property type="entry name" value="AAA_16"/>
</dbReference>
<evidence type="ECO:0000256" key="2">
    <source>
        <dbReference type="ARBA" id="ARBA00022840"/>
    </source>
</evidence>
<dbReference type="PANTHER" id="PTHR16305:SF35">
    <property type="entry name" value="TRANSCRIPTIONAL ACTIVATOR DOMAIN"/>
    <property type="match status" value="1"/>
</dbReference>
<dbReference type="InterPro" id="IPR027417">
    <property type="entry name" value="P-loop_NTPase"/>
</dbReference>
<feature type="domain" description="HTH luxR-type" evidence="4">
    <location>
        <begin position="808"/>
        <end position="873"/>
    </location>
</feature>
<dbReference type="PROSITE" id="PS50043">
    <property type="entry name" value="HTH_LUXR_2"/>
    <property type="match status" value="1"/>
</dbReference>
<organism evidence="5 6">
    <name type="scientific">Kibdelosporangium philippinense</name>
    <dbReference type="NCBI Taxonomy" id="211113"/>
    <lineage>
        <taxon>Bacteria</taxon>
        <taxon>Bacillati</taxon>
        <taxon>Actinomycetota</taxon>
        <taxon>Actinomycetes</taxon>
        <taxon>Pseudonocardiales</taxon>
        <taxon>Pseudonocardiaceae</taxon>
        <taxon>Kibdelosporangium</taxon>
    </lineage>
</organism>
<dbReference type="InterPro" id="IPR000792">
    <property type="entry name" value="Tscrpt_reg_LuxR_C"/>
</dbReference>
<dbReference type="SUPFAM" id="SSF46894">
    <property type="entry name" value="C-terminal effector domain of the bipartite response regulators"/>
    <property type="match status" value="1"/>
</dbReference>
<evidence type="ECO:0000256" key="1">
    <source>
        <dbReference type="ARBA" id="ARBA00022741"/>
    </source>
</evidence>
<dbReference type="InterPro" id="IPR016032">
    <property type="entry name" value="Sig_transdc_resp-reg_C-effctor"/>
</dbReference>
<dbReference type="PRINTS" id="PR00038">
    <property type="entry name" value="HTHLUXR"/>
</dbReference>
<protein>
    <submittedName>
        <fullName evidence="5">AAA family ATPase</fullName>
    </submittedName>
</protein>
<dbReference type="InterPro" id="IPR011990">
    <property type="entry name" value="TPR-like_helical_dom_sf"/>
</dbReference>
<dbReference type="Gene3D" id="3.40.50.300">
    <property type="entry name" value="P-loop containing nucleotide triphosphate hydrolases"/>
    <property type="match status" value="1"/>
</dbReference>
<dbReference type="CDD" id="cd06170">
    <property type="entry name" value="LuxR_C_like"/>
    <property type="match status" value="1"/>
</dbReference>
<dbReference type="Pfam" id="PF13191">
    <property type="entry name" value="AAA_16"/>
    <property type="match status" value="1"/>
</dbReference>
<dbReference type="SUPFAM" id="SSF52540">
    <property type="entry name" value="P-loop containing nucleoside triphosphate hydrolases"/>
    <property type="match status" value="1"/>
</dbReference>
<evidence type="ECO:0000256" key="3">
    <source>
        <dbReference type="SAM" id="MobiDB-lite"/>
    </source>
</evidence>
<name>A0ABS8Z4T4_9PSEU</name>
<keyword evidence="6" id="KW-1185">Reference proteome</keyword>
<dbReference type="SMART" id="SM00421">
    <property type="entry name" value="HTH_LUXR"/>
    <property type="match status" value="1"/>
</dbReference>
<dbReference type="InterPro" id="IPR036388">
    <property type="entry name" value="WH-like_DNA-bd_sf"/>
</dbReference>
<keyword evidence="1" id="KW-0547">Nucleotide-binding</keyword>
<dbReference type="Proteomes" id="UP001521150">
    <property type="component" value="Unassembled WGS sequence"/>
</dbReference>
<dbReference type="EMBL" id="JAJVCN010000001">
    <property type="protein sequence ID" value="MCE7002038.1"/>
    <property type="molecule type" value="Genomic_DNA"/>
</dbReference>